<sequence>MNPESLMMTHGYKPELSEGAIKPPVFQTSTFVFKTAETGKAFFEVAYGLREKADQEELGLIYSRINNPNLEILEDRLSLWDKAEQCAVFESGMSAISTVMLEFLKPGDLLLYSRPTYGGTDHFINHFLKEIGVEAIGFRPDQDEADIAKLLDESGKAHKLSLIYIETPANPTNELIDIAMCRRLADRYSRSDKKVHLATDNTYMGPLWCSPLEHGADIVIYSATKYLGGHSDLIAGAVLGNAAVMQRIKVLRTFLGNMASPHTCWLLLRSLETLKVRMEQQARTAERVAAYLKKHPKILKVHYLGCLPEVSEAYALYKRQYTSPGAMIAFEVKGKEAEAFKFLNSLKLVKLAVSLGSTESLGQHPATMTHVGLDPEMKEFMGINERLVRLSVGLEHEEDLVADIENALSLV</sequence>
<evidence type="ECO:0000256" key="4">
    <source>
        <dbReference type="RuleBase" id="RU362118"/>
    </source>
</evidence>
<dbReference type="EMBL" id="NQXA01000002">
    <property type="protein sequence ID" value="PHQ30416.1"/>
    <property type="molecule type" value="Genomic_DNA"/>
</dbReference>
<dbReference type="NCBIfam" id="NF005455">
    <property type="entry name" value="PRK07049.1"/>
    <property type="match status" value="1"/>
</dbReference>
<dbReference type="EC" id="4.4.1.11" evidence="5"/>
<dbReference type="GO" id="GO:0030170">
    <property type="term" value="F:pyridoxal phosphate binding"/>
    <property type="evidence" value="ECO:0007669"/>
    <property type="project" value="InterPro"/>
</dbReference>
<keyword evidence="2 3" id="KW-0663">Pyridoxal phosphate</keyword>
<name>A0A2G1VUH9_9FLAO</name>
<dbReference type="InterPro" id="IPR000277">
    <property type="entry name" value="Cys/Met-Metab_PyrdxlP-dep_enz"/>
</dbReference>
<dbReference type="FunFam" id="3.40.640.10:FF:000046">
    <property type="entry name" value="Cystathionine gamma-lyase"/>
    <property type="match status" value="1"/>
</dbReference>
<dbReference type="InterPro" id="IPR054542">
    <property type="entry name" value="Cys_met_metab_PP"/>
</dbReference>
<protein>
    <submittedName>
        <fullName evidence="5">Methionine gamma-lyase</fullName>
        <ecNumber evidence="5">4.4.1.11</ecNumber>
    </submittedName>
</protein>
<comment type="similarity">
    <text evidence="4">Belongs to the trans-sulfuration enzymes family.</text>
</comment>
<dbReference type="Gene3D" id="3.40.640.10">
    <property type="entry name" value="Type I PLP-dependent aspartate aminotransferase-like (Major domain)"/>
    <property type="match status" value="1"/>
</dbReference>
<dbReference type="PANTHER" id="PTHR11808">
    <property type="entry name" value="TRANS-SULFURATION ENZYME FAMILY MEMBER"/>
    <property type="match status" value="1"/>
</dbReference>
<dbReference type="RefSeq" id="WP_099645249.1">
    <property type="nucleotide sequence ID" value="NZ_KZ319288.1"/>
</dbReference>
<proteinExistence type="inferred from homology"/>
<dbReference type="Pfam" id="PF01053">
    <property type="entry name" value="Cys_Met_Meta_PP"/>
    <property type="match status" value="1"/>
</dbReference>
<dbReference type="CDD" id="cd00614">
    <property type="entry name" value="CGS_like"/>
    <property type="match status" value="1"/>
</dbReference>
<dbReference type="PROSITE" id="PS00868">
    <property type="entry name" value="CYS_MET_METAB_PP"/>
    <property type="match status" value="1"/>
</dbReference>
<dbReference type="Gene3D" id="3.90.1150.10">
    <property type="entry name" value="Aspartate Aminotransferase, domain 1"/>
    <property type="match status" value="1"/>
</dbReference>
<evidence type="ECO:0000256" key="1">
    <source>
        <dbReference type="ARBA" id="ARBA00001933"/>
    </source>
</evidence>
<dbReference type="GO" id="GO:0019346">
    <property type="term" value="P:transsulfuration"/>
    <property type="evidence" value="ECO:0007669"/>
    <property type="project" value="InterPro"/>
</dbReference>
<dbReference type="InterPro" id="IPR015422">
    <property type="entry name" value="PyrdxlP-dep_Trfase_small"/>
</dbReference>
<dbReference type="Proteomes" id="UP000229433">
    <property type="component" value="Unassembled WGS sequence"/>
</dbReference>
<reference evidence="5 6" key="1">
    <citation type="submission" date="2017-08" db="EMBL/GenBank/DDBJ databases">
        <title>The whole genome shortgun sequences of strain Leeuwenhoekiella nanhaiensis G18 from the South China Sea.</title>
        <authorList>
            <person name="Liu Q."/>
        </authorList>
    </citation>
    <scope>NUCLEOTIDE SEQUENCE [LARGE SCALE GENOMIC DNA]</scope>
    <source>
        <strain evidence="5 6">G18</strain>
    </source>
</reference>
<gene>
    <name evidence="5" type="ORF">CJ305_05510</name>
</gene>
<organism evidence="5 6">
    <name type="scientific">Leeuwenhoekiella nanhaiensis</name>
    <dbReference type="NCBI Taxonomy" id="1655491"/>
    <lineage>
        <taxon>Bacteria</taxon>
        <taxon>Pseudomonadati</taxon>
        <taxon>Bacteroidota</taxon>
        <taxon>Flavobacteriia</taxon>
        <taxon>Flavobacteriales</taxon>
        <taxon>Flavobacteriaceae</taxon>
        <taxon>Leeuwenhoekiella</taxon>
    </lineage>
</organism>
<evidence type="ECO:0000256" key="2">
    <source>
        <dbReference type="ARBA" id="ARBA00022898"/>
    </source>
</evidence>
<dbReference type="PANTHER" id="PTHR11808:SF86">
    <property type="entry name" value="METHIONINE GAMMA-LYASE"/>
    <property type="match status" value="1"/>
</dbReference>
<comment type="caution">
    <text evidence="5">The sequence shown here is derived from an EMBL/GenBank/DDBJ whole genome shotgun (WGS) entry which is preliminary data.</text>
</comment>
<evidence type="ECO:0000256" key="3">
    <source>
        <dbReference type="PIRSR" id="PIRSR001434-2"/>
    </source>
</evidence>
<feature type="modified residue" description="N6-(pyridoxal phosphate)lysine" evidence="3">
    <location>
        <position position="225"/>
    </location>
</feature>
<accession>A0A2G1VUH9</accession>
<dbReference type="PIRSF" id="PIRSF001434">
    <property type="entry name" value="CGS"/>
    <property type="match status" value="1"/>
</dbReference>
<dbReference type="GO" id="GO:0018826">
    <property type="term" value="F:methionine gamma-lyase activity"/>
    <property type="evidence" value="ECO:0007669"/>
    <property type="project" value="UniProtKB-EC"/>
</dbReference>
<dbReference type="InterPro" id="IPR015424">
    <property type="entry name" value="PyrdxlP-dep_Trfase"/>
</dbReference>
<dbReference type="GO" id="GO:0005737">
    <property type="term" value="C:cytoplasm"/>
    <property type="evidence" value="ECO:0007669"/>
    <property type="project" value="TreeGrafter"/>
</dbReference>
<dbReference type="AlphaFoldDB" id="A0A2G1VUH9"/>
<dbReference type="InterPro" id="IPR015421">
    <property type="entry name" value="PyrdxlP-dep_Trfase_major"/>
</dbReference>
<evidence type="ECO:0000313" key="6">
    <source>
        <dbReference type="Proteomes" id="UP000229433"/>
    </source>
</evidence>
<dbReference type="OrthoDB" id="9803729at2"/>
<comment type="cofactor">
    <cofactor evidence="1 4">
        <name>pyridoxal 5'-phosphate</name>
        <dbReference type="ChEBI" id="CHEBI:597326"/>
    </cofactor>
</comment>
<dbReference type="SUPFAM" id="SSF53383">
    <property type="entry name" value="PLP-dependent transferases"/>
    <property type="match status" value="1"/>
</dbReference>
<keyword evidence="5" id="KW-0456">Lyase</keyword>
<evidence type="ECO:0000313" key="5">
    <source>
        <dbReference type="EMBL" id="PHQ30416.1"/>
    </source>
</evidence>
<keyword evidence="6" id="KW-1185">Reference proteome</keyword>